<dbReference type="SUPFAM" id="SSF57667">
    <property type="entry name" value="beta-beta-alpha zinc fingers"/>
    <property type="match status" value="4"/>
</dbReference>
<evidence type="ECO:0000259" key="8">
    <source>
        <dbReference type="PROSITE" id="PS50157"/>
    </source>
</evidence>
<dbReference type="Pfam" id="PF00096">
    <property type="entry name" value="zf-C2H2"/>
    <property type="match status" value="5"/>
</dbReference>
<dbReference type="PROSITE" id="PS00028">
    <property type="entry name" value="ZINC_FINGER_C2H2_1"/>
    <property type="match status" value="9"/>
</dbReference>
<feature type="domain" description="C2H2-type" evidence="8">
    <location>
        <begin position="837"/>
        <end position="865"/>
    </location>
</feature>
<reference evidence="9 10" key="1">
    <citation type="journal article" date="2018" name="Sci. Rep.">
        <title>Genomic signatures of local adaptation to the degree of environmental predictability in rotifers.</title>
        <authorList>
            <person name="Franch-Gras L."/>
            <person name="Hahn C."/>
            <person name="Garcia-Roger E.M."/>
            <person name="Carmona M.J."/>
            <person name="Serra M."/>
            <person name="Gomez A."/>
        </authorList>
    </citation>
    <scope>NUCLEOTIDE SEQUENCE [LARGE SCALE GENOMIC DNA]</scope>
    <source>
        <strain evidence="9">HYR1</strain>
    </source>
</reference>
<sequence>MEWNTHGNDREHTADNQHTTLHNSNMNDFANINTNTYDLNQFNQLINLNNSSNHQELVQSNNSIHIIQNRNHSLNQNGQDLLRNLNNQASSNVSHTSLSNLTTNSNLIKTSYDVNQDKSGLILIQNKEEMVQYSTIFQNDMLIAEFLNSNPLEQNHEHMSAQAGSTNLEHGPEESMPKKNSPTKFNYKCNYCLHLTKFKAHIIEHMLTEHKIDLMQCPYPDCLKKFKDEWKLKRHLTSNKDHLQLGTYKDLNDCLKLHVHITPQRIGQYPCPLCQIEPSTGSVLISHELDQEISIQNLVSKNLDNSLFFDKYQDLVDHCSKSHPAFNMDTYFVCKTCGQVFLNRYKLSCHHFNVHSGKRKPRNKSQTFADLSQMISLDPSNSDNIADIIDSVAKGQGSVDRLSSANKLRAVAESVVHERKYLCVVCARKFKRVRDLQTHVQIMHKNLTEAQKQELKAEIDKTNLVMAKTRRARSRVLIDYHSANLLSTNDPSTKVCFICKKVFRAVHNHAMCTAPGVTHTFNLAKSFQRHLQIQHGINEKGEKLIDCPVCEKSFFAKIQLERHLRTHQVWIEDDGGVQAGLSEDPVPEHRTKHSILYCHECVECSIFFKSMKILTKHKKDAHHLKPVFKCANTIDCNQQFDSIDAFMDHSKVHMQKNIVCSKCRVKFANKNTLRIHMKNFHYKTSLGKKSGASRSRKLVEMAHSGPMSEPAVHDNKMTKSEFTCPTCRQEFATRNSLHNHLATHSPNDLKLFMCTYCNLSFKTRKELSQHVATHDSHKHKSCDKCGETFKTSFHLKRHALTRHSDKRPFKCNHCEMTFARKDKLKQHEAKHVNHPLYKCAECGKGFYRKEHLKDHEISKHSKEYPFTCEHCTKGFVHAKDLHRHIRVRHLGNQSPKLKKSDDSAPNFAHAKQTECKGGEETCLGQKMVYQMPHINANIVNGDFKSRKISSILKSNYVPQQAEPPKPSVAQSVINQAPILLTQAAPIQFLNEPSDKMLVNPSNCQIITLRINDLNSIFDKLNSNQVSI</sequence>
<evidence type="ECO:0000313" key="9">
    <source>
        <dbReference type="EMBL" id="RNA41658.1"/>
    </source>
</evidence>
<dbReference type="STRING" id="10195.A0A3M7T1E7"/>
<protein>
    <submittedName>
        <fullName evidence="9">Gastrula zinc finger-like</fullName>
    </submittedName>
</protein>
<evidence type="ECO:0000256" key="4">
    <source>
        <dbReference type="ARBA" id="ARBA00022833"/>
    </source>
</evidence>
<keyword evidence="3 5" id="KW-0863">Zinc-finger</keyword>
<dbReference type="Gene3D" id="3.30.160.60">
    <property type="entry name" value="Classic Zinc Finger"/>
    <property type="match status" value="7"/>
</dbReference>
<feature type="domain" description="C2H2-type" evidence="8">
    <location>
        <begin position="599"/>
        <end position="622"/>
    </location>
</feature>
<feature type="region of interest" description="Disordered" evidence="7">
    <location>
        <begin position="1"/>
        <end position="27"/>
    </location>
</feature>
<comment type="caution">
    <text evidence="9">The sequence shown here is derived from an EMBL/GenBank/DDBJ whole genome shotgun (WGS) entry which is preliminary data.</text>
</comment>
<organism evidence="9 10">
    <name type="scientific">Brachionus plicatilis</name>
    <name type="common">Marine rotifer</name>
    <name type="synonym">Brachionus muelleri</name>
    <dbReference type="NCBI Taxonomy" id="10195"/>
    <lineage>
        <taxon>Eukaryota</taxon>
        <taxon>Metazoa</taxon>
        <taxon>Spiralia</taxon>
        <taxon>Gnathifera</taxon>
        <taxon>Rotifera</taxon>
        <taxon>Eurotatoria</taxon>
        <taxon>Monogononta</taxon>
        <taxon>Pseudotrocha</taxon>
        <taxon>Ploima</taxon>
        <taxon>Brachionidae</taxon>
        <taxon>Brachionus</taxon>
    </lineage>
</organism>
<feature type="domain" description="C2H2-type" evidence="8">
    <location>
        <begin position="332"/>
        <end position="360"/>
    </location>
</feature>
<feature type="domain" description="C2H2-type" evidence="8">
    <location>
        <begin position="722"/>
        <end position="749"/>
    </location>
</feature>
<feature type="domain" description="C2H2-type" evidence="8">
    <location>
        <begin position="628"/>
        <end position="658"/>
    </location>
</feature>
<dbReference type="PANTHER" id="PTHR24379:SF127">
    <property type="entry name" value="BLOODY FINGERS-RELATED"/>
    <property type="match status" value="1"/>
</dbReference>
<keyword evidence="6" id="KW-0175">Coiled coil</keyword>
<accession>A0A3M7T1E7</accession>
<name>A0A3M7T1E7_BRAPC</name>
<feature type="non-terminal residue" evidence="9">
    <location>
        <position position="1027"/>
    </location>
</feature>
<dbReference type="PANTHER" id="PTHR24379">
    <property type="entry name" value="KRAB AND ZINC FINGER DOMAIN-CONTAINING"/>
    <property type="match status" value="1"/>
</dbReference>
<feature type="domain" description="C2H2-type" evidence="8">
    <location>
        <begin position="421"/>
        <end position="449"/>
    </location>
</feature>
<keyword evidence="1" id="KW-0479">Metal-binding</keyword>
<dbReference type="EMBL" id="REGN01000477">
    <property type="protein sequence ID" value="RNA41658.1"/>
    <property type="molecule type" value="Genomic_DNA"/>
</dbReference>
<evidence type="ECO:0000256" key="3">
    <source>
        <dbReference type="ARBA" id="ARBA00022771"/>
    </source>
</evidence>
<feature type="compositionally biased region" description="Polar residues" evidence="7">
    <location>
        <begin position="16"/>
        <end position="27"/>
    </location>
</feature>
<proteinExistence type="predicted"/>
<evidence type="ECO:0000256" key="7">
    <source>
        <dbReference type="SAM" id="MobiDB-lite"/>
    </source>
</evidence>
<feature type="domain" description="C2H2-type" evidence="8">
    <location>
        <begin position="866"/>
        <end position="894"/>
    </location>
</feature>
<keyword evidence="10" id="KW-1185">Reference proteome</keyword>
<dbReference type="FunFam" id="3.30.160.60:FF:000446">
    <property type="entry name" value="Zinc finger protein"/>
    <property type="match status" value="2"/>
</dbReference>
<dbReference type="OrthoDB" id="2687452at2759"/>
<keyword evidence="2" id="KW-0677">Repeat</keyword>
<dbReference type="AlphaFoldDB" id="A0A3M7T1E7"/>
<feature type="domain" description="C2H2-type" evidence="8">
    <location>
        <begin position="809"/>
        <end position="836"/>
    </location>
</feature>
<evidence type="ECO:0000313" key="10">
    <source>
        <dbReference type="Proteomes" id="UP000276133"/>
    </source>
</evidence>
<evidence type="ECO:0000256" key="5">
    <source>
        <dbReference type="PROSITE-ProRule" id="PRU00042"/>
    </source>
</evidence>
<dbReference type="Proteomes" id="UP000276133">
    <property type="component" value="Unassembled WGS sequence"/>
</dbReference>
<dbReference type="PROSITE" id="PS50157">
    <property type="entry name" value="ZINC_FINGER_C2H2_2"/>
    <property type="match status" value="12"/>
</dbReference>
<gene>
    <name evidence="9" type="ORF">BpHYR1_052770</name>
</gene>
<dbReference type="GO" id="GO:0008270">
    <property type="term" value="F:zinc ion binding"/>
    <property type="evidence" value="ECO:0007669"/>
    <property type="project" value="UniProtKB-KW"/>
</dbReference>
<feature type="region of interest" description="Disordered" evidence="7">
    <location>
        <begin position="157"/>
        <end position="180"/>
    </location>
</feature>
<feature type="domain" description="C2H2-type" evidence="8">
    <location>
        <begin position="752"/>
        <end position="779"/>
    </location>
</feature>
<feature type="coiled-coil region" evidence="6">
    <location>
        <begin position="445"/>
        <end position="472"/>
    </location>
</feature>
<dbReference type="InterPro" id="IPR036236">
    <property type="entry name" value="Znf_C2H2_sf"/>
</dbReference>
<dbReference type="SMART" id="SM00355">
    <property type="entry name" value="ZnF_C2H2"/>
    <property type="match status" value="15"/>
</dbReference>
<keyword evidence="4" id="KW-0862">Zinc</keyword>
<dbReference type="Pfam" id="PF13894">
    <property type="entry name" value="zf-C2H2_4"/>
    <property type="match status" value="1"/>
</dbReference>
<dbReference type="InterPro" id="IPR013087">
    <property type="entry name" value="Znf_C2H2_type"/>
</dbReference>
<feature type="domain" description="C2H2-type" evidence="8">
    <location>
        <begin position="545"/>
        <end position="567"/>
    </location>
</feature>
<evidence type="ECO:0000256" key="1">
    <source>
        <dbReference type="ARBA" id="ARBA00022723"/>
    </source>
</evidence>
<evidence type="ECO:0000256" key="6">
    <source>
        <dbReference type="SAM" id="Coils"/>
    </source>
</evidence>
<feature type="domain" description="C2H2-type" evidence="8">
    <location>
        <begin position="780"/>
        <end position="808"/>
    </location>
</feature>
<feature type="domain" description="C2H2-type" evidence="8">
    <location>
        <begin position="658"/>
        <end position="681"/>
    </location>
</feature>
<dbReference type="FunFam" id="3.30.160.60:FF:000100">
    <property type="entry name" value="Zinc finger 45-like"/>
    <property type="match status" value="1"/>
</dbReference>
<evidence type="ECO:0000256" key="2">
    <source>
        <dbReference type="ARBA" id="ARBA00022737"/>
    </source>
</evidence>